<name>A0A166CA14_9AGAM</name>
<proteinExistence type="predicted"/>
<sequence length="78" mass="9145">MDWGRLAPELLELIVEPLVQERSSLPPYRQRDFRSLLEVCKHWNSTLTECSKFWSFLLITSGDDLPIAWLALQRSKGR</sequence>
<protein>
    <recommendedName>
        <fullName evidence="3">F-box domain-containing protein</fullName>
    </recommendedName>
</protein>
<dbReference type="EMBL" id="KV428088">
    <property type="protein sequence ID" value="KZT37240.1"/>
    <property type="molecule type" value="Genomic_DNA"/>
</dbReference>
<gene>
    <name evidence="1" type="ORF">SISSUDRAFT_1048789</name>
</gene>
<evidence type="ECO:0008006" key="3">
    <source>
        <dbReference type="Google" id="ProtNLM"/>
    </source>
</evidence>
<organism evidence="1 2">
    <name type="scientific">Sistotremastrum suecicum HHB10207 ss-3</name>
    <dbReference type="NCBI Taxonomy" id="1314776"/>
    <lineage>
        <taxon>Eukaryota</taxon>
        <taxon>Fungi</taxon>
        <taxon>Dikarya</taxon>
        <taxon>Basidiomycota</taxon>
        <taxon>Agaricomycotina</taxon>
        <taxon>Agaricomycetes</taxon>
        <taxon>Sistotremastrales</taxon>
        <taxon>Sistotremastraceae</taxon>
        <taxon>Sistotremastrum</taxon>
    </lineage>
</organism>
<keyword evidence="2" id="KW-1185">Reference proteome</keyword>
<evidence type="ECO:0000313" key="1">
    <source>
        <dbReference type="EMBL" id="KZT37240.1"/>
    </source>
</evidence>
<evidence type="ECO:0000313" key="2">
    <source>
        <dbReference type="Proteomes" id="UP000076798"/>
    </source>
</evidence>
<dbReference type="AlphaFoldDB" id="A0A166CA14"/>
<accession>A0A166CA14</accession>
<reference evidence="1 2" key="1">
    <citation type="journal article" date="2016" name="Mol. Biol. Evol.">
        <title>Comparative Genomics of Early-Diverging Mushroom-Forming Fungi Provides Insights into the Origins of Lignocellulose Decay Capabilities.</title>
        <authorList>
            <person name="Nagy L.G."/>
            <person name="Riley R."/>
            <person name="Tritt A."/>
            <person name="Adam C."/>
            <person name="Daum C."/>
            <person name="Floudas D."/>
            <person name="Sun H."/>
            <person name="Yadav J.S."/>
            <person name="Pangilinan J."/>
            <person name="Larsson K.H."/>
            <person name="Matsuura K."/>
            <person name="Barry K."/>
            <person name="Labutti K."/>
            <person name="Kuo R."/>
            <person name="Ohm R.A."/>
            <person name="Bhattacharya S.S."/>
            <person name="Shirouzu T."/>
            <person name="Yoshinaga Y."/>
            <person name="Martin F.M."/>
            <person name="Grigoriev I.V."/>
            <person name="Hibbett D.S."/>
        </authorList>
    </citation>
    <scope>NUCLEOTIDE SEQUENCE [LARGE SCALE GENOMIC DNA]</scope>
    <source>
        <strain evidence="1 2">HHB10207 ss-3</strain>
    </source>
</reference>
<dbReference type="Proteomes" id="UP000076798">
    <property type="component" value="Unassembled WGS sequence"/>
</dbReference>